<evidence type="ECO:0000259" key="10">
    <source>
        <dbReference type="Pfam" id="PF00155"/>
    </source>
</evidence>
<evidence type="ECO:0000313" key="12">
    <source>
        <dbReference type="Proteomes" id="UP000256970"/>
    </source>
</evidence>
<dbReference type="AlphaFoldDB" id="A0A383W3P1"/>
<dbReference type="Gene3D" id="3.40.640.10">
    <property type="entry name" value="Type I PLP-dependent aspartate aminotransferase-like (Major domain)"/>
    <property type="match status" value="1"/>
</dbReference>
<dbReference type="InterPro" id="IPR045088">
    <property type="entry name" value="ALAT1/2-like"/>
</dbReference>
<dbReference type="InterPro" id="IPR015421">
    <property type="entry name" value="PyrdxlP-dep_Trfase_major"/>
</dbReference>
<keyword evidence="12" id="KW-1185">Reference proteome</keyword>
<dbReference type="SUPFAM" id="SSF53383">
    <property type="entry name" value="PLP-dependent transferases"/>
    <property type="match status" value="1"/>
</dbReference>
<evidence type="ECO:0000256" key="6">
    <source>
        <dbReference type="ARBA" id="ARBA00025708"/>
    </source>
</evidence>
<evidence type="ECO:0000256" key="3">
    <source>
        <dbReference type="ARBA" id="ARBA00022576"/>
    </source>
</evidence>
<dbReference type="FunFam" id="3.40.640.10:FF:000012">
    <property type="entry name" value="alanine aminotransferase 2"/>
    <property type="match status" value="1"/>
</dbReference>
<dbReference type="InterPro" id="IPR004839">
    <property type="entry name" value="Aminotransferase_I/II_large"/>
</dbReference>
<dbReference type="STRING" id="3088.A0A383W3P1"/>
<dbReference type="GO" id="GO:0030170">
    <property type="term" value="F:pyridoxal phosphate binding"/>
    <property type="evidence" value="ECO:0007669"/>
    <property type="project" value="InterPro"/>
</dbReference>
<dbReference type="Pfam" id="PF00155">
    <property type="entry name" value="Aminotran_1_2"/>
    <property type="match status" value="1"/>
</dbReference>
<organism evidence="11 12">
    <name type="scientific">Tetradesmus obliquus</name>
    <name type="common">Green alga</name>
    <name type="synonym">Acutodesmus obliquus</name>
    <dbReference type="NCBI Taxonomy" id="3088"/>
    <lineage>
        <taxon>Eukaryota</taxon>
        <taxon>Viridiplantae</taxon>
        <taxon>Chlorophyta</taxon>
        <taxon>core chlorophytes</taxon>
        <taxon>Chlorophyceae</taxon>
        <taxon>CS clade</taxon>
        <taxon>Sphaeropleales</taxon>
        <taxon>Scenedesmaceae</taxon>
        <taxon>Tetradesmus</taxon>
    </lineage>
</organism>
<dbReference type="Gene3D" id="1.10.287.1970">
    <property type="match status" value="1"/>
</dbReference>
<evidence type="ECO:0000256" key="7">
    <source>
        <dbReference type="ARBA" id="ARBA00025709"/>
    </source>
</evidence>
<dbReference type="UniPathway" id="UPA00322"/>
<evidence type="ECO:0000256" key="2">
    <source>
        <dbReference type="ARBA" id="ARBA00011738"/>
    </source>
</evidence>
<dbReference type="PANTHER" id="PTHR11751:SF29">
    <property type="entry name" value="ALANINE TRANSAMINASE"/>
    <property type="match status" value="1"/>
</dbReference>
<protein>
    <recommendedName>
        <fullName evidence="9">alanine transaminase</fullName>
        <ecNumber evidence="9">2.6.1.2</ecNumber>
    </recommendedName>
</protein>
<proteinExistence type="inferred from homology"/>
<comment type="cofactor">
    <cofactor evidence="1">
        <name>pyridoxal 5'-phosphate</name>
        <dbReference type="ChEBI" id="CHEBI:597326"/>
    </cofactor>
</comment>
<dbReference type="EC" id="2.6.1.2" evidence="9"/>
<keyword evidence="3" id="KW-0032">Aminotransferase</keyword>
<reference evidence="11 12" key="1">
    <citation type="submission" date="2016-10" db="EMBL/GenBank/DDBJ databases">
        <authorList>
            <person name="Cai Z."/>
        </authorList>
    </citation>
    <scope>NUCLEOTIDE SEQUENCE [LARGE SCALE GENOMIC DNA]</scope>
</reference>
<comment type="subunit">
    <text evidence="2">Homodimer.</text>
</comment>
<dbReference type="FunFam" id="3.90.1150.10:FF:000151">
    <property type="entry name" value="Alanine aminotransferase 2"/>
    <property type="match status" value="1"/>
</dbReference>
<evidence type="ECO:0000256" key="1">
    <source>
        <dbReference type="ARBA" id="ARBA00001933"/>
    </source>
</evidence>
<dbReference type="EMBL" id="FNXT01001043">
    <property type="protein sequence ID" value="SZX71286.1"/>
    <property type="molecule type" value="Genomic_DNA"/>
</dbReference>
<accession>A0A383W3P1</accession>
<dbReference type="GO" id="GO:0004021">
    <property type="term" value="F:L-alanine:2-oxoglutarate aminotransferase activity"/>
    <property type="evidence" value="ECO:0007669"/>
    <property type="project" value="UniProtKB-EC"/>
</dbReference>
<keyword evidence="4" id="KW-0808">Transferase</keyword>
<comment type="pathway">
    <text evidence="7">Photosynthesis; C4 acid pathway.</text>
</comment>
<dbReference type="GO" id="GO:0042853">
    <property type="term" value="P:L-alanine catabolic process"/>
    <property type="evidence" value="ECO:0007669"/>
    <property type="project" value="UniProtKB-UniPathway"/>
</dbReference>
<evidence type="ECO:0000313" key="11">
    <source>
        <dbReference type="EMBL" id="SZX71286.1"/>
    </source>
</evidence>
<evidence type="ECO:0000256" key="5">
    <source>
        <dbReference type="ARBA" id="ARBA00022898"/>
    </source>
</evidence>
<dbReference type="Proteomes" id="UP000256970">
    <property type="component" value="Unassembled WGS sequence"/>
</dbReference>
<dbReference type="FunFam" id="1.10.287.1970:FF:000001">
    <property type="entry name" value="Alanine aminotransferase 2"/>
    <property type="match status" value="1"/>
</dbReference>
<dbReference type="Gene3D" id="3.90.1150.10">
    <property type="entry name" value="Aspartate Aminotransferase, domain 1"/>
    <property type="match status" value="1"/>
</dbReference>
<gene>
    <name evidence="11" type="ORF">BQ4739_LOCUS11420</name>
</gene>
<comment type="similarity">
    <text evidence="8">Belongs to the class-I pyridoxal-phosphate-dependent aminotransferase family. Alanine aminotransferase subfamily.</text>
</comment>
<dbReference type="UniPathway" id="UPA00528">
    <property type="reaction ID" value="UER00586"/>
</dbReference>
<keyword evidence="5" id="KW-0663">Pyridoxal phosphate</keyword>
<sequence length="501" mass="54020">MAAAASRGLSAAAGEAAQLRDVVAPKLSVATIKPRVVAAEYAVRGEIVRRAQLLEDELQAGKRKFPFEKVVWCNIGNPQILGQKPITYFRQVLCLCEYPQLLDHPQIGALFPADVIERARVFLSDIPGGVGAYSDSAGALVLRKQIAAAIERRDGYPASPDEIYLTDGASPAVHYMMEMLMRSGQDAFLVPIPQYPLYSATLTLYGGRLVPYELDEAAGWGLNVDNLQAQLAAAQQQGLCVRGLVVINPGNPTGQCLGADNQAEIVRFCEQHGLVLIADEVYQANIYAADRTFTSFKQMVRQLESSAMLVSLHSTSKGFVGECGRRGGYMEVVNFPPDVHEQILKLASINLCPNVSGQICCTLMMTPPEEGEPSYDLYVQERDAVLGSLARRAATLVEGLNQLEGVSCNAAEGALYAFPRITLPAKAVAAAEALGKPGDWLYCSELLEATGIVVVPGSGFGQAAGSLHFRTTFLPPEEDIEGVVRKLGVFHKAFLERYGGL</sequence>
<comment type="pathway">
    <text evidence="6">Amino-acid degradation; L-alanine degradation via transaminase pathway; pyruvate from L-alanine: step 1/1.</text>
</comment>
<evidence type="ECO:0000256" key="9">
    <source>
        <dbReference type="ARBA" id="ARBA00026106"/>
    </source>
</evidence>
<name>A0A383W3P1_TETOB</name>
<dbReference type="InterPro" id="IPR015422">
    <property type="entry name" value="PyrdxlP-dep_Trfase_small"/>
</dbReference>
<feature type="domain" description="Aminotransferase class I/classII large" evidence="10">
    <location>
        <begin position="127"/>
        <end position="486"/>
    </location>
</feature>
<dbReference type="CDD" id="cd00609">
    <property type="entry name" value="AAT_like"/>
    <property type="match status" value="1"/>
</dbReference>
<evidence type="ECO:0000256" key="8">
    <source>
        <dbReference type="ARBA" id="ARBA00025785"/>
    </source>
</evidence>
<evidence type="ECO:0000256" key="4">
    <source>
        <dbReference type="ARBA" id="ARBA00022679"/>
    </source>
</evidence>
<dbReference type="PANTHER" id="PTHR11751">
    <property type="entry name" value="ALANINE AMINOTRANSFERASE"/>
    <property type="match status" value="1"/>
</dbReference>
<dbReference type="InterPro" id="IPR015424">
    <property type="entry name" value="PyrdxlP-dep_Trfase"/>
</dbReference>